<evidence type="ECO:0000313" key="3">
    <source>
        <dbReference type="EMBL" id="TRY63817.1"/>
    </source>
</evidence>
<dbReference type="Pfam" id="PF16020">
    <property type="entry name" value="Deltameth_res"/>
    <property type="match status" value="1"/>
</dbReference>
<name>A0A553NEE7_TIGCA</name>
<evidence type="ECO:0000256" key="1">
    <source>
        <dbReference type="SAM" id="Phobius"/>
    </source>
</evidence>
<dbReference type="InterPro" id="IPR031973">
    <property type="entry name" value="Deltameth_res_prag01"/>
</dbReference>
<dbReference type="AlphaFoldDB" id="A0A553NEE7"/>
<accession>A0A553NEE7</accession>
<protein>
    <recommendedName>
        <fullName evidence="2">Deltamethrin resistance protein prag01 domain-containing protein</fullName>
    </recommendedName>
</protein>
<feature type="transmembrane region" description="Helical" evidence="1">
    <location>
        <begin position="65"/>
        <end position="88"/>
    </location>
</feature>
<proteinExistence type="predicted"/>
<sequence length="120" mass="13337">MLSSSSVKLVRCGLKGSGRVWAEPPRRGMAALKNWTKPSMEEYGVPTESWSTVNAKRQARYNMTLLGGVVFTLFSVFVAKTSGLINFYTTPYHLLNDETTKGYKNEGDTDELVIRLPGSK</sequence>
<keyword evidence="1" id="KW-1133">Transmembrane helix</keyword>
<keyword evidence="1" id="KW-0812">Transmembrane</keyword>
<keyword evidence="4" id="KW-1185">Reference proteome</keyword>
<dbReference type="Proteomes" id="UP000318571">
    <property type="component" value="Chromosome 10"/>
</dbReference>
<dbReference type="OMA" id="TKFMIAG"/>
<organism evidence="3 4">
    <name type="scientific">Tigriopus californicus</name>
    <name type="common">Marine copepod</name>
    <dbReference type="NCBI Taxonomy" id="6832"/>
    <lineage>
        <taxon>Eukaryota</taxon>
        <taxon>Metazoa</taxon>
        <taxon>Ecdysozoa</taxon>
        <taxon>Arthropoda</taxon>
        <taxon>Crustacea</taxon>
        <taxon>Multicrustacea</taxon>
        <taxon>Hexanauplia</taxon>
        <taxon>Copepoda</taxon>
        <taxon>Harpacticoida</taxon>
        <taxon>Harpacticidae</taxon>
        <taxon>Tigriopus</taxon>
    </lineage>
</organism>
<comment type="caution">
    <text evidence="3">The sequence shown here is derived from an EMBL/GenBank/DDBJ whole genome shotgun (WGS) entry which is preliminary data.</text>
</comment>
<reference evidence="3 4" key="1">
    <citation type="journal article" date="2018" name="Nat. Ecol. Evol.">
        <title>Genomic signatures of mitonuclear coevolution across populations of Tigriopus californicus.</title>
        <authorList>
            <person name="Barreto F.S."/>
            <person name="Watson E.T."/>
            <person name="Lima T.G."/>
            <person name="Willett C.S."/>
            <person name="Edmands S."/>
            <person name="Li W."/>
            <person name="Burton R.S."/>
        </authorList>
    </citation>
    <scope>NUCLEOTIDE SEQUENCE [LARGE SCALE GENOMIC DNA]</scope>
    <source>
        <strain evidence="3 4">San Diego</strain>
    </source>
</reference>
<gene>
    <name evidence="3" type="ORF">TCAL_15221</name>
</gene>
<keyword evidence="1" id="KW-0472">Membrane</keyword>
<evidence type="ECO:0000313" key="4">
    <source>
        <dbReference type="Proteomes" id="UP000318571"/>
    </source>
</evidence>
<dbReference type="OrthoDB" id="9981889at2759"/>
<evidence type="ECO:0000259" key="2">
    <source>
        <dbReference type="Pfam" id="PF16020"/>
    </source>
</evidence>
<feature type="domain" description="Deltamethrin resistance protein prag01" evidence="2">
    <location>
        <begin position="45"/>
        <end position="91"/>
    </location>
</feature>
<dbReference type="EMBL" id="VCGU01000458">
    <property type="protein sequence ID" value="TRY63817.1"/>
    <property type="molecule type" value="Genomic_DNA"/>
</dbReference>